<comment type="caution">
    <text evidence="7">The sequence shown here is derived from an EMBL/GenBank/DDBJ whole genome shotgun (WGS) entry which is preliminary data.</text>
</comment>
<dbReference type="InterPro" id="IPR036890">
    <property type="entry name" value="HATPase_C_sf"/>
</dbReference>
<dbReference type="SMART" id="SM00220">
    <property type="entry name" value="S_TKc"/>
    <property type="match status" value="1"/>
</dbReference>
<reference evidence="7 8" key="2">
    <citation type="submission" date="2017-12" db="EMBL/GenBank/DDBJ databases">
        <title>Genome sequence of Rhizobium sullae HCNT1 isolated from Sulla coronaria nodules and featuring peculiar denitrification phenotypes.</title>
        <authorList>
            <person name="De Diego-Diaz B."/>
            <person name="Treu L."/>
            <person name="Campanaro S."/>
            <person name="Da Silva Duarte V."/>
            <person name="Basaglia M."/>
            <person name="Favaro L."/>
            <person name="Casella S."/>
            <person name="Squartini A."/>
        </authorList>
    </citation>
    <scope>NUCLEOTIDE SEQUENCE [LARGE SCALE GENOMIC DNA]</scope>
    <source>
        <strain evidence="7 8">HCNT1</strain>
    </source>
</reference>
<dbReference type="PRINTS" id="PR00344">
    <property type="entry name" value="BCTRLSENSOR"/>
</dbReference>
<evidence type="ECO:0000256" key="3">
    <source>
        <dbReference type="ARBA" id="ARBA00022553"/>
    </source>
</evidence>
<dbReference type="Pfam" id="PF01590">
    <property type="entry name" value="GAF"/>
    <property type="match status" value="1"/>
</dbReference>
<evidence type="ECO:0000256" key="2">
    <source>
        <dbReference type="ARBA" id="ARBA00012438"/>
    </source>
</evidence>
<dbReference type="SMART" id="SM00065">
    <property type="entry name" value="GAF"/>
    <property type="match status" value="1"/>
</dbReference>
<dbReference type="Gene3D" id="1.10.287.130">
    <property type="match status" value="1"/>
</dbReference>
<feature type="domain" description="Histidine kinase" evidence="6">
    <location>
        <begin position="1484"/>
        <end position="1697"/>
    </location>
</feature>
<accession>A0A2N0DEJ7</accession>
<dbReference type="SUPFAM" id="SSF56112">
    <property type="entry name" value="Protein kinase-like (PK-like)"/>
    <property type="match status" value="1"/>
</dbReference>
<gene>
    <name evidence="7" type="ORF">CWR43_06220</name>
</gene>
<keyword evidence="3" id="KW-0597">Phosphoprotein</keyword>
<organism evidence="7 8">
    <name type="scientific">Rhizobium sullae</name>
    <name type="common">Rhizobium hedysari</name>
    <dbReference type="NCBI Taxonomy" id="50338"/>
    <lineage>
        <taxon>Bacteria</taxon>
        <taxon>Pseudomonadati</taxon>
        <taxon>Pseudomonadota</taxon>
        <taxon>Alphaproteobacteria</taxon>
        <taxon>Hyphomicrobiales</taxon>
        <taxon>Rhizobiaceae</taxon>
        <taxon>Rhizobium/Agrobacterium group</taxon>
        <taxon>Rhizobium</taxon>
    </lineage>
</organism>
<feature type="coiled-coil region" evidence="4">
    <location>
        <begin position="1448"/>
        <end position="1475"/>
    </location>
</feature>
<feature type="coiled-coil region" evidence="4">
    <location>
        <begin position="1176"/>
        <end position="1203"/>
    </location>
</feature>
<dbReference type="InterPro" id="IPR027417">
    <property type="entry name" value="P-loop_NTPase"/>
</dbReference>
<comment type="catalytic activity">
    <reaction evidence="1">
        <text>ATP + protein L-histidine = ADP + protein N-phospho-L-histidine.</text>
        <dbReference type="EC" id="2.7.13.3"/>
    </reaction>
</comment>
<dbReference type="GO" id="GO:0000155">
    <property type="term" value="F:phosphorelay sensor kinase activity"/>
    <property type="evidence" value="ECO:0007669"/>
    <property type="project" value="InterPro"/>
</dbReference>
<dbReference type="InterPro" id="IPR004358">
    <property type="entry name" value="Sig_transdc_His_kin-like_C"/>
</dbReference>
<dbReference type="SMART" id="SM00388">
    <property type="entry name" value="HisKA"/>
    <property type="match status" value="1"/>
</dbReference>
<dbReference type="EMBL" id="PIQN01000004">
    <property type="protein sequence ID" value="PKA44506.1"/>
    <property type="molecule type" value="Genomic_DNA"/>
</dbReference>
<dbReference type="InterPro" id="IPR036097">
    <property type="entry name" value="HisK_dim/P_sf"/>
</dbReference>
<dbReference type="InterPro" id="IPR000719">
    <property type="entry name" value="Prot_kinase_dom"/>
</dbReference>
<dbReference type="Pfam" id="PF02518">
    <property type="entry name" value="HATPase_c"/>
    <property type="match status" value="1"/>
</dbReference>
<proteinExistence type="predicted"/>
<evidence type="ECO:0000256" key="4">
    <source>
        <dbReference type="SAM" id="Coils"/>
    </source>
</evidence>
<evidence type="ECO:0000256" key="1">
    <source>
        <dbReference type="ARBA" id="ARBA00000085"/>
    </source>
</evidence>
<keyword evidence="4" id="KW-0175">Coiled coil</keyword>
<dbReference type="InterPro" id="IPR003594">
    <property type="entry name" value="HATPase_dom"/>
</dbReference>
<dbReference type="InterPro" id="IPR005467">
    <property type="entry name" value="His_kinase_dom"/>
</dbReference>
<dbReference type="InterPro" id="IPR029016">
    <property type="entry name" value="GAF-like_dom_sf"/>
</dbReference>
<dbReference type="RefSeq" id="WP_100770656.1">
    <property type="nucleotide sequence ID" value="NZ_PIQN01000004.1"/>
</dbReference>
<evidence type="ECO:0000259" key="5">
    <source>
        <dbReference type="PROSITE" id="PS50011"/>
    </source>
</evidence>
<dbReference type="PANTHER" id="PTHR43642:SF1">
    <property type="entry name" value="HYBRID SIGNAL TRANSDUCTION HISTIDINE KINASE G"/>
    <property type="match status" value="1"/>
</dbReference>
<name>A0A2N0DEJ7_RHISU</name>
<dbReference type="Pfam" id="PF13191">
    <property type="entry name" value="AAA_16"/>
    <property type="match status" value="1"/>
</dbReference>
<dbReference type="Gene3D" id="3.30.450.40">
    <property type="match status" value="1"/>
</dbReference>
<dbReference type="PROSITE" id="PS50011">
    <property type="entry name" value="PROTEIN_KINASE_DOM"/>
    <property type="match status" value="1"/>
</dbReference>
<protein>
    <recommendedName>
        <fullName evidence="2">histidine kinase</fullName>
        <ecNumber evidence="2">2.7.13.3</ecNumber>
    </recommendedName>
</protein>
<dbReference type="Pfam" id="PF00069">
    <property type="entry name" value="Pkinase"/>
    <property type="match status" value="1"/>
</dbReference>
<dbReference type="InterPro" id="IPR041664">
    <property type="entry name" value="AAA_16"/>
</dbReference>
<dbReference type="SUPFAM" id="SSF52540">
    <property type="entry name" value="P-loop containing nucleoside triphosphate hydrolases"/>
    <property type="match status" value="1"/>
</dbReference>
<dbReference type="InterPro" id="IPR003661">
    <property type="entry name" value="HisK_dim/P_dom"/>
</dbReference>
<dbReference type="Gene3D" id="3.40.50.300">
    <property type="entry name" value="P-loop containing nucleotide triphosphate hydrolases"/>
    <property type="match status" value="1"/>
</dbReference>
<evidence type="ECO:0000313" key="8">
    <source>
        <dbReference type="Proteomes" id="UP000232164"/>
    </source>
</evidence>
<dbReference type="InterPro" id="IPR011009">
    <property type="entry name" value="Kinase-like_dom_sf"/>
</dbReference>
<dbReference type="InterPro" id="IPR003018">
    <property type="entry name" value="GAF"/>
</dbReference>
<reference evidence="7 8" key="1">
    <citation type="submission" date="2017-11" db="EMBL/GenBank/DDBJ databases">
        <authorList>
            <person name="Han C.G."/>
        </authorList>
    </citation>
    <scope>NUCLEOTIDE SEQUENCE [LARGE SCALE GENOMIC DNA]</scope>
    <source>
        <strain evidence="7 8">HCNT1</strain>
    </source>
</reference>
<dbReference type="EC" id="2.7.13.3" evidence="2"/>
<dbReference type="CDD" id="cd00082">
    <property type="entry name" value="HisKA"/>
    <property type="match status" value="1"/>
</dbReference>
<sequence>MIEFDAAWLKSCVREAHSRYQHLELCKLKEPHSGRTWEAASVPRKSATAKSRLEADFQFGVERLANWQDPPVSLIQTTDEIVLVYTYASAAHLFDRPGGQPLDDFLRFALSAAKAIGEAQLTGYVHCSLSPAYLALDCSGDIRLRGLGTAVHSSQLSGKQLLPVQPPSNDEIIYRAPEQLLPSNPYVDARSDLYSLGVLLFQLLTGHLPLQSSTVSGWRHAHLAVEPYAVEDFRGDVPDVVAKILLRLLRKDPAARYQSASALQFDLTRCQEEWASRGAIEGFELGLVDAPISRGGPQPLFGRADEEAQLADVLKKFDACREGAFVLISGAAGIGKSALFQTLSSKLEPSAIFAQGKSDQQQRDIPYAPLVQVLRSIVDQAMRRDEYGLRAVRESLLERLDGHGKLVTDLVPTMELIVGPQPPLAEVPAHLAQARMQRVVRNTFVAVASGLSPLVLFLDDLQWADEPTLSVLKLLSAERFENLLCLGAYREQEAQALLASDGLIDTWRRSATPLTEISLGPLSVEAVQEMIATVLRNEPSAVASMAEIIHDKTAGNPFFVKQLLQALFEEGTIAFSAVARAWTWKSIDLLQYPYADNVVDFMVRRLDQTTPDAREMLRLMACIGPRVDGKLLSALLEVDFAELHKIANPLIASGLLSMRHDLFCFAHDRVQEAAYALSTPSQRATDHARIAHLMIDLIGFETSETAFAVASQIEGCDFEHLSFSERKLFVEVLVKALVHARTAAAVEQAARYGRIACGLMDDGWWSQCYHLVFRAHLLWCECLLATAALNEAAATLDQLLVRAASPTEKASAYRLHANLLTLRSDYEGAITAALLGLDLLGISLKRGASRADLDQTYEGVKRILGDRNILELRDLPVMTDSRIKSAMALLATLISSIFTKDGLRFLHMAKMVELTLIHGTTSESAYGLSWFGVMIASLYDDYHDGFAYGQAALALVERHGYEEQHTATLVAVDQISAWTQPMSYSLDRVRDAIRIGHAAGDVGMTCYARNHLVSDLIIIGEDLSVVAAEAADAIELTRQLGYEDIEHLLTAQLNLVMTLAGGDANGGRQSVNWDFEGGKIVATSTLFWVQLYEGISLYFDGAYNDALPPLKAAADLIPLMAAHIDTSYCTLFLALALAGTSDDWHQGSRVAQTLEATRSRFAVWASINPGTFKNKLHLIEAEIARLQSQNERASALFDQSIQEAQSANFVHEQALALELAGRHCRKRSLSVSAQHLLKSAYNLYRHWGANRKAQRLAEEFAEIFVSETTVAVATPQSSLDLETVVEASQTLSEEMDLDRLVETLMKSMLVHAGANYGVLLLMENGEVRVHASAATKGKEVVISTSPTTPPERLVPYAIIDTVMATRQPLVVTDATVDLQESYQPELEVRTAHSVLCAPLIRRGNLIGFIYLENTLLGGVFTESRATTIKLLATQAAISLDNARLYANLMRENELRSRSEAALRNARAELERTSKLTILGGIAASITHEIGQPLATIAAHSGASIRWLERPEPDVAEAVNCLTSIDRSLIRIDEIIRALRALAKQSPPVHLPISIDAVLAEVIQIAQSEIEVSHVKIVFDLNTQDARIRGDATQLKQVVLNLLTNAMEAMDMLPMEQRRIDISSKVDEKAVTVSMRDYGEGVPAPVLKQIFNPLFTTKQTGMGMGLAICKSIIEAHGGSLTVQSAEIGTVVQFSIAIE</sequence>
<evidence type="ECO:0000259" key="6">
    <source>
        <dbReference type="PROSITE" id="PS50109"/>
    </source>
</evidence>
<feature type="domain" description="Protein kinase" evidence="5">
    <location>
        <begin position="1"/>
        <end position="275"/>
    </location>
</feature>
<dbReference type="Gene3D" id="1.10.510.10">
    <property type="entry name" value="Transferase(Phosphotransferase) domain 1"/>
    <property type="match status" value="1"/>
</dbReference>
<dbReference type="GO" id="GO:0005524">
    <property type="term" value="F:ATP binding"/>
    <property type="evidence" value="ECO:0007669"/>
    <property type="project" value="InterPro"/>
</dbReference>
<dbReference type="Gene3D" id="3.30.565.10">
    <property type="entry name" value="Histidine kinase-like ATPase, C-terminal domain"/>
    <property type="match status" value="1"/>
</dbReference>
<dbReference type="SUPFAM" id="SSF55781">
    <property type="entry name" value="GAF domain-like"/>
    <property type="match status" value="1"/>
</dbReference>
<dbReference type="SUPFAM" id="SSF47384">
    <property type="entry name" value="Homodimeric domain of signal transducing histidine kinase"/>
    <property type="match status" value="1"/>
</dbReference>
<dbReference type="SMART" id="SM00387">
    <property type="entry name" value="HATPase_c"/>
    <property type="match status" value="1"/>
</dbReference>
<dbReference type="PROSITE" id="PS50109">
    <property type="entry name" value="HIS_KIN"/>
    <property type="match status" value="1"/>
</dbReference>
<dbReference type="PANTHER" id="PTHR43642">
    <property type="entry name" value="HYBRID SIGNAL TRANSDUCTION HISTIDINE KINASE G"/>
    <property type="match status" value="1"/>
</dbReference>
<dbReference type="InterPro" id="IPR053159">
    <property type="entry name" value="Hybrid_Histidine_Kinase"/>
</dbReference>
<dbReference type="SUPFAM" id="SSF55874">
    <property type="entry name" value="ATPase domain of HSP90 chaperone/DNA topoisomerase II/histidine kinase"/>
    <property type="match status" value="1"/>
</dbReference>
<dbReference type="Proteomes" id="UP000232164">
    <property type="component" value="Unassembled WGS sequence"/>
</dbReference>
<evidence type="ECO:0000313" key="7">
    <source>
        <dbReference type="EMBL" id="PKA44506.1"/>
    </source>
</evidence>